<evidence type="ECO:0000256" key="12">
    <source>
        <dbReference type="SAM" id="SignalP"/>
    </source>
</evidence>
<dbReference type="RefSeq" id="WP_246471444.1">
    <property type="nucleotide sequence ID" value="NZ_JACHGI010000022.1"/>
</dbReference>
<reference evidence="14 15" key="1">
    <citation type="submission" date="2020-08" db="EMBL/GenBank/DDBJ databases">
        <title>Genomic Encyclopedia of Type Strains, Phase IV (KMG-IV): sequencing the most valuable type-strain genomes for metagenomic binning, comparative biology and taxonomic classification.</title>
        <authorList>
            <person name="Goeker M."/>
        </authorList>
    </citation>
    <scope>NUCLEOTIDE SEQUENCE [LARGE SCALE GENOMIC DNA]</scope>
    <source>
        <strain evidence="14 15">DSM 17454</strain>
    </source>
</reference>
<evidence type="ECO:0000313" key="14">
    <source>
        <dbReference type="EMBL" id="MBB6470048.1"/>
    </source>
</evidence>
<dbReference type="PANTHER" id="PTHR31528:SF1">
    <property type="entry name" value="4-AMINO-5-HYDROXYMETHYL-2-METHYLPYRIMIDINE PHOSPHATE SYNTHASE THI11-RELATED"/>
    <property type="match status" value="1"/>
</dbReference>
<comment type="pathway">
    <text evidence="2">Cofactor biosynthesis; thiamine diphosphate biosynthesis.</text>
</comment>
<keyword evidence="7" id="KW-0663">Pyridoxal phosphate</keyword>
<dbReference type="PANTHER" id="PTHR31528">
    <property type="entry name" value="4-AMINO-5-HYDROXYMETHYL-2-METHYLPYRIMIDINE PHOSPHATE SYNTHASE THI11-RELATED"/>
    <property type="match status" value="1"/>
</dbReference>
<dbReference type="GO" id="GO:0016740">
    <property type="term" value="F:transferase activity"/>
    <property type="evidence" value="ECO:0007669"/>
    <property type="project" value="UniProtKB-KW"/>
</dbReference>
<organism evidence="14 15">
    <name type="scientific">Aminobacter carboxidus</name>
    <dbReference type="NCBI Taxonomy" id="376165"/>
    <lineage>
        <taxon>Bacteria</taxon>
        <taxon>Pseudomonadati</taxon>
        <taxon>Pseudomonadota</taxon>
        <taxon>Alphaproteobacteria</taxon>
        <taxon>Hyphomicrobiales</taxon>
        <taxon>Phyllobacteriaceae</taxon>
        <taxon>Aminobacter</taxon>
    </lineage>
</organism>
<dbReference type="InterPro" id="IPR015168">
    <property type="entry name" value="SsuA/THI5"/>
</dbReference>
<protein>
    <recommendedName>
        <fullName evidence="10">Thiamine pyrimidine synthase</fullName>
    </recommendedName>
</protein>
<comment type="caution">
    <text evidence="14">The sequence shown here is derived from an EMBL/GenBank/DDBJ whole genome shotgun (WGS) entry which is preliminary data.</text>
</comment>
<evidence type="ECO:0000256" key="9">
    <source>
        <dbReference type="ARBA" id="ARBA00023004"/>
    </source>
</evidence>
<evidence type="ECO:0000313" key="15">
    <source>
        <dbReference type="Proteomes" id="UP000532373"/>
    </source>
</evidence>
<dbReference type="InterPro" id="IPR006311">
    <property type="entry name" value="TAT_signal"/>
</dbReference>
<evidence type="ECO:0000256" key="10">
    <source>
        <dbReference type="ARBA" id="ARBA00033171"/>
    </source>
</evidence>
<feature type="signal peptide" evidence="12">
    <location>
        <begin position="1"/>
        <end position="24"/>
    </location>
</feature>
<keyword evidence="12" id="KW-0732">Signal</keyword>
<feature type="chain" id="PRO_5034119672" description="Thiamine pyrimidine synthase" evidence="12">
    <location>
        <begin position="25"/>
        <end position="345"/>
    </location>
</feature>
<accession>A0A8E2BFC2</accession>
<dbReference type="GO" id="GO:0009228">
    <property type="term" value="P:thiamine biosynthetic process"/>
    <property type="evidence" value="ECO:0007669"/>
    <property type="project" value="UniProtKB-KW"/>
</dbReference>
<evidence type="ECO:0000256" key="8">
    <source>
        <dbReference type="ARBA" id="ARBA00022977"/>
    </source>
</evidence>
<name>A0A8E2BFC2_9HYPH</name>
<comment type="catalytic activity">
    <reaction evidence="11">
        <text>N(6)-(pyridoxal phosphate)-L-lysyl-[4-amino-5-hydroxymethyl-2-methylpyrimidine phosphate synthase] + L-histidyl-[4-amino-5-hydroxymethyl-2-methylpyrimidine phosphate synthase] + 2 Fe(3+) + 4 H2O = L-lysyl-[4-amino-5-hydroxymethyl-2-methylpyrimidine phosphate synthase] + (2S)-2-amino-5-hydroxy-4-oxopentanoyl-[4-amino-5-hydroxymethyl-2-methylpyrimidine phosphate synthase] + 4-amino-2-methyl-5-(phosphooxymethyl)pyrimidine + 3-oxopropanoate + 2 Fe(2+) + 2 H(+)</text>
        <dbReference type="Rhea" id="RHEA:65756"/>
        <dbReference type="Rhea" id="RHEA-COMP:16892"/>
        <dbReference type="Rhea" id="RHEA-COMP:16893"/>
        <dbReference type="Rhea" id="RHEA-COMP:16894"/>
        <dbReference type="Rhea" id="RHEA-COMP:16895"/>
        <dbReference type="ChEBI" id="CHEBI:15377"/>
        <dbReference type="ChEBI" id="CHEBI:15378"/>
        <dbReference type="ChEBI" id="CHEBI:29033"/>
        <dbReference type="ChEBI" id="CHEBI:29034"/>
        <dbReference type="ChEBI" id="CHEBI:29969"/>
        <dbReference type="ChEBI" id="CHEBI:29979"/>
        <dbReference type="ChEBI" id="CHEBI:33190"/>
        <dbReference type="ChEBI" id="CHEBI:58354"/>
        <dbReference type="ChEBI" id="CHEBI:143915"/>
        <dbReference type="ChEBI" id="CHEBI:157692"/>
    </reaction>
    <physiologicalReaction direction="left-to-right" evidence="11">
        <dbReference type="Rhea" id="RHEA:65757"/>
    </physiologicalReaction>
</comment>
<dbReference type="PROSITE" id="PS51318">
    <property type="entry name" value="TAT"/>
    <property type="match status" value="1"/>
</dbReference>
<dbReference type="Gene3D" id="3.40.190.10">
    <property type="entry name" value="Periplasmic binding protein-like II"/>
    <property type="match status" value="2"/>
</dbReference>
<evidence type="ECO:0000256" key="2">
    <source>
        <dbReference type="ARBA" id="ARBA00004948"/>
    </source>
</evidence>
<sequence length="345" mass="37300">MQDNLRISRRTMLKISAAATVVMAAPAIVPYRARAAGTRTVNVQLGWLVNSQHIGDVIARELGYQEEEGNVVEISSGGPNIDPVPLVASGQYDIGQQSSSPQIMLAASKGIPIQCFAVALQVHPFAYFSLKNAPIRTPQDMVGKRVGVQPAGGAVLLSALLRKNGIDESKVEVVTIGSDAKPLLSGQVDAIAGWRSNVGQRELLGDDAVELPLWDNGVRLLPLPYFATAEKLNSEHEAFEGYVRAAGRGWKYAFDNPEKAVEILIKAYPNLKYENEIKAVGLLRQFAVSELSASNGWGAFDPSIWSEQIVMFDDLKQFSSSAPKVEAVMTTAILDATQGKRARIV</sequence>
<keyword evidence="5" id="KW-0808">Transferase</keyword>
<proteinExistence type="inferred from homology"/>
<evidence type="ECO:0000259" key="13">
    <source>
        <dbReference type="Pfam" id="PF09084"/>
    </source>
</evidence>
<evidence type="ECO:0000256" key="3">
    <source>
        <dbReference type="ARBA" id="ARBA00009406"/>
    </source>
</evidence>
<dbReference type="SUPFAM" id="SSF53850">
    <property type="entry name" value="Periplasmic binding protein-like II"/>
    <property type="match status" value="1"/>
</dbReference>
<comment type="similarity">
    <text evidence="3">Belongs to the NMT1/THI5 family.</text>
</comment>
<keyword evidence="6" id="KW-0479">Metal-binding</keyword>
<evidence type="ECO:0000256" key="11">
    <source>
        <dbReference type="ARBA" id="ARBA00048179"/>
    </source>
</evidence>
<feature type="domain" description="SsuA/THI5-like" evidence="13">
    <location>
        <begin position="50"/>
        <end position="260"/>
    </location>
</feature>
<keyword evidence="9" id="KW-0408">Iron</keyword>
<dbReference type="Pfam" id="PF09084">
    <property type="entry name" value="NMT1"/>
    <property type="match status" value="1"/>
</dbReference>
<keyword evidence="8" id="KW-0784">Thiamine biosynthesis</keyword>
<gene>
    <name evidence="14" type="ORF">HNQ96_005942</name>
</gene>
<evidence type="ECO:0000256" key="4">
    <source>
        <dbReference type="ARBA" id="ARBA00011738"/>
    </source>
</evidence>
<dbReference type="Proteomes" id="UP000532373">
    <property type="component" value="Unassembled WGS sequence"/>
</dbReference>
<dbReference type="GO" id="GO:0046872">
    <property type="term" value="F:metal ion binding"/>
    <property type="evidence" value="ECO:0007669"/>
    <property type="project" value="UniProtKB-KW"/>
</dbReference>
<dbReference type="EMBL" id="JACHGI010000022">
    <property type="protein sequence ID" value="MBB6470048.1"/>
    <property type="molecule type" value="Genomic_DNA"/>
</dbReference>
<evidence type="ECO:0000256" key="5">
    <source>
        <dbReference type="ARBA" id="ARBA00022679"/>
    </source>
</evidence>
<comment type="subunit">
    <text evidence="4">Homodimer.</text>
</comment>
<evidence type="ECO:0000256" key="7">
    <source>
        <dbReference type="ARBA" id="ARBA00022898"/>
    </source>
</evidence>
<evidence type="ECO:0000256" key="6">
    <source>
        <dbReference type="ARBA" id="ARBA00022723"/>
    </source>
</evidence>
<comment type="function">
    <text evidence="1">Responsible for the formation of the pyrimidine heterocycle in the thiamine biosynthesis pathway. Catalyzes the formation of hydroxymethylpyrimidine phosphate (HMP-P) from histidine and pyridoxal phosphate (PLP). The protein uses PLP and the active site histidine to form HMP-P, generating an inactive enzyme. The enzyme can only undergo a single turnover, which suggests it is a suicide enzyme.</text>
</comment>
<evidence type="ECO:0000256" key="1">
    <source>
        <dbReference type="ARBA" id="ARBA00003469"/>
    </source>
</evidence>
<dbReference type="AlphaFoldDB" id="A0A8E2BFC2"/>
<dbReference type="InterPro" id="IPR027939">
    <property type="entry name" value="NMT1/THI5"/>
</dbReference>